<proteinExistence type="predicted"/>
<organism evidence="1">
    <name type="scientific">uncultured prokaryote</name>
    <dbReference type="NCBI Taxonomy" id="198431"/>
    <lineage>
        <taxon>unclassified sequences</taxon>
        <taxon>environmental samples</taxon>
    </lineage>
</organism>
<evidence type="ECO:0000313" key="1">
    <source>
        <dbReference type="EMBL" id="CRY96626.1"/>
    </source>
</evidence>
<sequence length="199" mass="21811">MALYRAQLIFNMLDGIPRNASTNTLYFDADSDLVLPQIDVALENMLLPIDGLLSSLIDASNIRCDYYRMSDPTPRQVVYSGAITGLTMSTTAGPTEVAFVVSYQAARVSGLPQARRRGRFYLGPLEAQDTARPDAGQVTAVKNAAGSLLTASNAATEWTWAQYSPTNGVGTNVDNGWVDDEWDTQRRRGRTATYRETFS</sequence>
<reference evidence="1" key="2">
    <citation type="submission" date="2015-07" db="EMBL/GenBank/DDBJ databases">
        <title>Plasmids, circular viruses and viroids from rat gut.</title>
        <authorList>
            <person name="Jorgensen T.J."/>
            <person name="Hansen M.A."/>
            <person name="Xu Z."/>
            <person name="Tabak M.A."/>
            <person name="Sorensen S.J."/>
            <person name="Hansen L.H."/>
        </authorList>
    </citation>
    <scope>NUCLEOTIDE SEQUENCE</scope>
    <source>
        <strain evidence="1">RGFK1180</strain>
    </source>
</reference>
<protein>
    <submittedName>
        <fullName evidence="1">Uncharacterized protein</fullName>
    </submittedName>
</protein>
<dbReference type="EMBL" id="LN853756">
    <property type="protein sequence ID" value="CRY96626.1"/>
    <property type="molecule type" value="Genomic_DNA"/>
</dbReference>
<reference evidence="1" key="1">
    <citation type="submission" date="2015-06" db="EMBL/GenBank/DDBJ databases">
        <authorList>
            <person name="Joergensen T."/>
        </authorList>
    </citation>
    <scope>NUCLEOTIDE SEQUENCE</scope>
    <source>
        <strain evidence="1">RGFK1180</strain>
    </source>
</reference>
<name>A0A0H5Q3I7_9ZZZZ</name>
<dbReference type="AlphaFoldDB" id="A0A0H5Q3I7"/>
<accession>A0A0H5Q3I7</accession>